<protein>
    <recommendedName>
        <fullName evidence="1">TonB C-terminal domain-containing protein</fullName>
    </recommendedName>
</protein>
<proteinExistence type="predicted"/>
<sequence length="180" mass="21275" precursor="true">MKIIIASIITANLLFSSSLENSLINTDFKQVETKKIKYYIVREERRIKAKIETQKIDENTIVKGSALSNNLTNLETRQNKIDAQLNEEQKNKKYLKQNINEIIVLKHLKIPELYKEHGLREKVIVSFNIDKNKNISKIKYEKESKYPEINRKIKEAIIDSRFDLITNNKEKITLFYDFQI</sequence>
<name>D5UZX0_ARCNC</name>
<dbReference type="STRING" id="572480.Arnit_1685"/>
<dbReference type="InterPro" id="IPR037682">
    <property type="entry name" value="TonB_C"/>
</dbReference>
<dbReference type="RefSeq" id="WP_013135484.1">
    <property type="nucleotide sequence ID" value="NC_014166.1"/>
</dbReference>
<dbReference type="PROSITE" id="PS52015">
    <property type="entry name" value="TONB_CTD"/>
    <property type="match status" value="1"/>
</dbReference>
<accession>D5UZX0</accession>
<dbReference type="GO" id="GO:0055085">
    <property type="term" value="P:transmembrane transport"/>
    <property type="evidence" value="ECO:0007669"/>
    <property type="project" value="InterPro"/>
</dbReference>
<gene>
    <name evidence="2" type="ordered locus">Arnit_1685</name>
</gene>
<evidence type="ECO:0000313" key="3">
    <source>
        <dbReference type="Proteomes" id="UP000000939"/>
    </source>
</evidence>
<dbReference type="AlphaFoldDB" id="D5UZX0"/>
<evidence type="ECO:0000313" key="2">
    <source>
        <dbReference type="EMBL" id="ADG93339.1"/>
    </source>
</evidence>
<evidence type="ECO:0000259" key="1">
    <source>
        <dbReference type="PROSITE" id="PS52015"/>
    </source>
</evidence>
<keyword evidence="3" id="KW-1185">Reference proteome</keyword>
<organism evidence="2 3">
    <name type="scientific">Arcobacter nitrofigilis (strain ATCC 33309 / DSM 7299 / CCUG 15893 / LMG 7604 / NCTC 12251 / CI)</name>
    <name type="common">Campylobacter nitrofigilis</name>
    <dbReference type="NCBI Taxonomy" id="572480"/>
    <lineage>
        <taxon>Bacteria</taxon>
        <taxon>Pseudomonadati</taxon>
        <taxon>Campylobacterota</taxon>
        <taxon>Epsilonproteobacteria</taxon>
        <taxon>Campylobacterales</taxon>
        <taxon>Arcobacteraceae</taxon>
        <taxon>Arcobacter</taxon>
    </lineage>
</organism>
<dbReference type="HOGENOM" id="CLU_1493256_0_0_7"/>
<feature type="domain" description="TonB C-terminal" evidence="1">
    <location>
        <begin position="95"/>
        <end position="180"/>
    </location>
</feature>
<reference evidence="2 3" key="1">
    <citation type="journal article" date="2010" name="Stand. Genomic Sci.">
        <title>Complete genome sequence of Arcobacter nitrofigilis type strain (CI).</title>
        <authorList>
            <person name="Pati A."/>
            <person name="Gronow S."/>
            <person name="Lapidus A."/>
            <person name="Copeland A."/>
            <person name="Glavina Del Rio T."/>
            <person name="Nolan M."/>
            <person name="Lucas S."/>
            <person name="Tice H."/>
            <person name="Cheng J.F."/>
            <person name="Han C."/>
            <person name="Chertkov O."/>
            <person name="Bruce D."/>
            <person name="Tapia R."/>
            <person name="Goodwin L."/>
            <person name="Pitluck S."/>
            <person name="Liolios K."/>
            <person name="Ivanova N."/>
            <person name="Mavromatis K."/>
            <person name="Chen A."/>
            <person name="Palaniappan K."/>
            <person name="Land M."/>
            <person name="Hauser L."/>
            <person name="Chang Y.J."/>
            <person name="Jeffries C.D."/>
            <person name="Detter J.C."/>
            <person name="Rohde M."/>
            <person name="Goker M."/>
            <person name="Bristow J."/>
            <person name="Eisen J.A."/>
            <person name="Markowitz V."/>
            <person name="Hugenholtz P."/>
            <person name="Klenk H.P."/>
            <person name="Kyrpides N.C."/>
        </authorList>
    </citation>
    <scope>NUCLEOTIDE SEQUENCE [LARGE SCALE GENOMIC DNA]</scope>
    <source>
        <strain evidence="3">ATCC 33309 / DSM 7299 / CCUG 15893 / LMG 7604 / NCTC 12251 / CI</strain>
    </source>
</reference>
<dbReference type="Gene3D" id="3.30.1150.10">
    <property type="match status" value="1"/>
</dbReference>
<dbReference type="EMBL" id="CP001999">
    <property type="protein sequence ID" value="ADG93339.1"/>
    <property type="molecule type" value="Genomic_DNA"/>
</dbReference>
<dbReference type="Proteomes" id="UP000000939">
    <property type="component" value="Chromosome"/>
</dbReference>
<dbReference type="KEGG" id="ant:Arnit_1685"/>
<dbReference type="OrthoDB" id="9831482at2"/>